<dbReference type="PANTHER" id="PTHR30576:SF0">
    <property type="entry name" value="UNDECAPRENYL-PHOSPHATE N-ACETYLGALACTOSAMINYL 1-PHOSPHATE TRANSFERASE-RELATED"/>
    <property type="match status" value="1"/>
</dbReference>
<keyword evidence="3" id="KW-0812">Transmembrane</keyword>
<reference evidence="5 6" key="1">
    <citation type="submission" date="2014-02" db="EMBL/GenBank/DDBJ databases">
        <title>Aquamicrobium defluvii Genome sequencing.</title>
        <authorList>
            <person name="Wang X."/>
        </authorList>
    </citation>
    <scope>NUCLEOTIDE SEQUENCE [LARGE SCALE GENOMIC DNA]</scope>
    <source>
        <strain evidence="5 6">W13Z1</strain>
    </source>
</reference>
<dbReference type="PATRIC" id="fig|69279.3.peg.568"/>
<dbReference type="Pfam" id="PF02397">
    <property type="entry name" value="Bac_transf"/>
    <property type="match status" value="1"/>
</dbReference>
<evidence type="ECO:0000259" key="4">
    <source>
        <dbReference type="Pfam" id="PF02397"/>
    </source>
</evidence>
<dbReference type="HOGENOM" id="CLU_024920_0_0_5"/>
<feature type="transmembrane region" description="Helical" evidence="3">
    <location>
        <begin position="50"/>
        <end position="72"/>
    </location>
</feature>
<dbReference type="RefSeq" id="WP_035023215.1">
    <property type="nucleotide sequence ID" value="NZ_KK073878.1"/>
</dbReference>
<dbReference type="AlphaFoldDB" id="A0A011UV58"/>
<comment type="similarity">
    <text evidence="1">Belongs to the bacterial sugar transferase family.</text>
</comment>
<evidence type="ECO:0000256" key="2">
    <source>
        <dbReference type="ARBA" id="ARBA00023169"/>
    </source>
</evidence>
<keyword evidence="3" id="KW-0472">Membrane</keyword>
<dbReference type="OrthoDB" id="9808602at2"/>
<feature type="domain" description="Bacterial sugar transferase" evidence="4">
    <location>
        <begin position="238"/>
        <end position="424"/>
    </location>
</feature>
<evidence type="ECO:0000256" key="3">
    <source>
        <dbReference type="SAM" id="Phobius"/>
    </source>
</evidence>
<dbReference type="GO" id="GO:0000271">
    <property type="term" value="P:polysaccharide biosynthetic process"/>
    <property type="evidence" value="ECO:0007669"/>
    <property type="project" value="UniProtKB-KW"/>
</dbReference>
<feature type="transmembrane region" description="Helical" evidence="3">
    <location>
        <begin position="243"/>
        <end position="264"/>
    </location>
</feature>
<accession>A0A011UV58</accession>
<protein>
    <submittedName>
        <fullName evidence="5">Glycosyl transferase</fullName>
    </submittedName>
</protein>
<evidence type="ECO:0000256" key="1">
    <source>
        <dbReference type="ARBA" id="ARBA00006464"/>
    </source>
</evidence>
<name>A0A011UV58_9HYPH</name>
<gene>
    <name evidence="5" type="ORF">BG36_08315</name>
</gene>
<dbReference type="PANTHER" id="PTHR30576">
    <property type="entry name" value="COLANIC BIOSYNTHESIS UDP-GLUCOSE LIPID CARRIER TRANSFERASE"/>
    <property type="match status" value="1"/>
</dbReference>
<feature type="transmembrane region" description="Helical" evidence="3">
    <location>
        <begin position="26"/>
        <end position="44"/>
    </location>
</feature>
<feature type="transmembrane region" description="Helical" evidence="3">
    <location>
        <begin position="84"/>
        <end position="106"/>
    </location>
</feature>
<evidence type="ECO:0000313" key="5">
    <source>
        <dbReference type="EMBL" id="EXL10146.1"/>
    </source>
</evidence>
<dbReference type="eggNOG" id="COG2148">
    <property type="taxonomic scope" value="Bacteria"/>
</dbReference>
<comment type="caution">
    <text evidence="5">The sequence shown here is derived from an EMBL/GenBank/DDBJ whole genome shotgun (WGS) entry which is preliminary data.</text>
</comment>
<organism evidence="5 6">
    <name type="scientific">Aquamicrobium defluvii</name>
    <dbReference type="NCBI Taxonomy" id="69279"/>
    <lineage>
        <taxon>Bacteria</taxon>
        <taxon>Pseudomonadati</taxon>
        <taxon>Pseudomonadota</taxon>
        <taxon>Alphaproteobacteria</taxon>
        <taxon>Hyphomicrobiales</taxon>
        <taxon>Phyllobacteriaceae</taxon>
        <taxon>Aquamicrobium</taxon>
    </lineage>
</organism>
<keyword evidence="5" id="KW-0808">Transferase</keyword>
<sequence>MNTALSQRPAAVASTRHPLMRLRYQLTGGLLLAIGIPLLARMALEPRIVLSINIQVTITAAAIAHVMGYAIYRRLDSFPGVATFSTILPAFTLSYGLVFIIIFFFRLDYSRFQAAGSFLISTLWYFSLSAVSSRLEPARLAMVPLGSVERLSAVESVVWHPLHTPGIVPEKVQGIVADLRADLPESWLRFITSCVLSGMPVYHVKQVLESLTGRVEIDHLSENTLGSLNPNQAYIKIKQTIDWLAALIVLIVTSPLLLVLALLIRLESPGPALFRQERVGYRGATFTLYKFRTMRDGDDGSLAARDKAITREGDPRITRIGRLLRRSRLDELPQLINILRGEMSWIGPRPEAVVLSLWYDAELAFYPYRHIVRPGITGWAQVNQGHVADVDEVHEKLHYDFYYIKNFSPWLDLVIVMRTIRIMLTGFGAK</sequence>
<dbReference type="InterPro" id="IPR003362">
    <property type="entry name" value="Bact_transf"/>
</dbReference>
<dbReference type="EMBL" id="JENY01000002">
    <property type="protein sequence ID" value="EXL10146.1"/>
    <property type="molecule type" value="Genomic_DNA"/>
</dbReference>
<proteinExistence type="inferred from homology"/>
<dbReference type="STRING" id="69279.BG36_08315"/>
<dbReference type="GO" id="GO:0016780">
    <property type="term" value="F:phosphotransferase activity, for other substituted phosphate groups"/>
    <property type="evidence" value="ECO:0007669"/>
    <property type="project" value="TreeGrafter"/>
</dbReference>
<keyword evidence="3" id="KW-1133">Transmembrane helix</keyword>
<keyword evidence="2" id="KW-0270">Exopolysaccharide synthesis</keyword>
<evidence type="ECO:0000313" key="6">
    <source>
        <dbReference type="Proteomes" id="UP000019849"/>
    </source>
</evidence>
<dbReference type="Proteomes" id="UP000019849">
    <property type="component" value="Unassembled WGS sequence"/>
</dbReference>